<gene>
    <name evidence="4" type="ORF">SAMN04489718_3430</name>
</gene>
<evidence type="ECO:0000313" key="4">
    <source>
        <dbReference type="EMBL" id="SDR08371.1"/>
    </source>
</evidence>
<dbReference type="RefSeq" id="WP_207630575.1">
    <property type="nucleotide sequence ID" value="NZ_FNKO01000002.1"/>
</dbReference>
<protein>
    <recommendedName>
        <fullName evidence="3">GCVT N-terminal domain-containing protein</fullName>
    </recommendedName>
</protein>
<reference evidence="5" key="1">
    <citation type="submission" date="2016-10" db="EMBL/GenBank/DDBJ databases">
        <authorList>
            <person name="Varghese N."/>
            <person name="Submissions S."/>
        </authorList>
    </citation>
    <scope>NUCLEOTIDE SEQUENCE [LARGE SCALE GENOMIC DNA]</scope>
    <source>
        <strain evidence="5">DSM 45459</strain>
    </source>
</reference>
<sequence length="382" mass="41232">MNSPLLELPGAVPAPEDSLDSGVPWHFGDPFGEQRAAVRNAVVVDRSHRQVIAVPGEERLSWLHLVLSQHLTELADDRGTEALVLDSQGRVDSHMMVAHHDEVVYLDCEAGSTATSALPTMGTDGTQSLFEYLEAMRFWSAVEPRDATGEFAVFTVIGPGATNVLEEAGVTEPPTEPYGVAALPGGGLVRQVPFRQVYTADLLVPRDSMVDWWMRLTGAGARKAGTMAYEALRVEALRPRVGVDTDDRAIPHELGWIHTAAHVAKGCYRGQETVAKVHNVGKPPRRMLLLHLDGSLEIRPETGDPVHRGERSVGRVGSVVLHHELGPVALALIKRSAPVDEQFTAGDSEQERAIAATVDPDSVPPDTGEPPGRIAMQGLRGQ</sequence>
<evidence type="ECO:0000256" key="2">
    <source>
        <dbReference type="SAM" id="MobiDB-lite"/>
    </source>
</evidence>
<dbReference type="GO" id="GO:0016226">
    <property type="term" value="P:iron-sulfur cluster assembly"/>
    <property type="evidence" value="ECO:0007669"/>
    <property type="project" value="TreeGrafter"/>
</dbReference>
<keyword evidence="5" id="KW-1185">Reference proteome</keyword>
<proteinExistence type="predicted"/>
<organism evidence="4 5">
    <name type="scientific">Actinopolyspora saharensis</name>
    <dbReference type="NCBI Taxonomy" id="995062"/>
    <lineage>
        <taxon>Bacteria</taxon>
        <taxon>Bacillati</taxon>
        <taxon>Actinomycetota</taxon>
        <taxon>Actinomycetes</taxon>
        <taxon>Actinopolysporales</taxon>
        <taxon>Actinopolysporaceae</taxon>
        <taxon>Actinopolyspora</taxon>
    </lineage>
</organism>
<dbReference type="InterPro" id="IPR045179">
    <property type="entry name" value="YgfZ/GcvT"/>
</dbReference>
<dbReference type="Proteomes" id="UP000199301">
    <property type="component" value="Unassembled WGS sequence"/>
</dbReference>
<dbReference type="InterPro" id="IPR027266">
    <property type="entry name" value="TrmE/GcvT-like"/>
</dbReference>
<dbReference type="PANTHER" id="PTHR22602:SF0">
    <property type="entry name" value="TRANSFERASE CAF17, MITOCHONDRIAL-RELATED"/>
    <property type="match status" value="1"/>
</dbReference>
<evidence type="ECO:0000259" key="3">
    <source>
        <dbReference type="Pfam" id="PF01571"/>
    </source>
</evidence>
<evidence type="ECO:0000313" key="5">
    <source>
        <dbReference type="Proteomes" id="UP000199301"/>
    </source>
</evidence>
<name>A0A1H1G5A5_9ACTN</name>
<dbReference type="EMBL" id="FNKO01000002">
    <property type="protein sequence ID" value="SDR08371.1"/>
    <property type="molecule type" value="Genomic_DNA"/>
</dbReference>
<keyword evidence="1" id="KW-0809">Transit peptide</keyword>
<evidence type="ECO:0000256" key="1">
    <source>
        <dbReference type="ARBA" id="ARBA00022946"/>
    </source>
</evidence>
<accession>A0A1H1G5A5</accession>
<dbReference type="Gene3D" id="3.30.1360.120">
    <property type="entry name" value="Probable tRNA modification gtpase trme, domain 1"/>
    <property type="match status" value="1"/>
</dbReference>
<dbReference type="InterPro" id="IPR017703">
    <property type="entry name" value="YgfZ/GCV_T_CS"/>
</dbReference>
<dbReference type="Pfam" id="PF01571">
    <property type="entry name" value="GCV_T"/>
    <property type="match status" value="1"/>
</dbReference>
<dbReference type="AlphaFoldDB" id="A0A1H1G5A5"/>
<dbReference type="PIRSF" id="PIRSF006487">
    <property type="entry name" value="GcvT"/>
    <property type="match status" value="1"/>
</dbReference>
<dbReference type="NCBIfam" id="TIGR03317">
    <property type="entry name" value="ygfZ_signature"/>
    <property type="match status" value="1"/>
</dbReference>
<dbReference type="STRING" id="995062.SAMN04489718_3430"/>
<feature type="region of interest" description="Disordered" evidence="2">
    <location>
        <begin position="358"/>
        <end position="382"/>
    </location>
</feature>
<dbReference type="InterPro" id="IPR006222">
    <property type="entry name" value="GCVT_N"/>
</dbReference>
<dbReference type="PANTHER" id="PTHR22602">
    <property type="entry name" value="TRANSFERASE CAF17, MITOCHONDRIAL-RELATED"/>
    <property type="match status" value="1"/>
</dbReference>
<dbReference type="SUPFAM" id="SSF103025">
    <property type="entry name" value="Folate-binding domain"/>
    <property type="match status" value="1"/>
</dbReference>
<feature type="domain" description="GCVT N-terminal" evidence="3">
    <location>
        <begin position="33"/>
        <end position="255"/>
    </location>
</feature>